<accession>A0A0B7AYU3</accession>
<feature type="non-terminal residue" evidence="1">
    <location>
        <position position="126"/>
    </location>
</feature>
<feature type="non-terminal residue" evidence="1">
    <location>
        <position position="1"/>
    </location>
</feature>
<name>A0A0B7AYU3_9EUPU</name>
<reference evidence="1" key="1">
    <citation type="submission" date="2014-12" db="EMBL/GenBank/DDBJ databases">
        <title>Insight into the proteome of Arion vulgaris.</title>
        <authorList>
            <person name="Aradska J."/>
            <person name="Bulat T."/>
            <person name="Smidak R."/>
            <person name="Sarate P."/>
            <person name="Gangsoo J."/>
            <person name="Sialana F."/>
            <person name="Bilban M."/>
            <person name="Lubec G."/>
        </authorList>
    </citation>
    <scope>NUCLEOTIDE SEQUENCE</scope>
    <source>
        <tissue evidence="1">Skin</tissue>
    </source>
</reference>
<organism evidence="1">
    <name type="scientific">Arion vulgaris</name>
    <dbReference type="NCBI Taxonomy" id="1028688"/>
    <lineage>
        <taxon>Eukaryota</taxon>
        <taxon>Metazoa</taxon>
        <taxon>Spiralia</taxon>
        <taxon>Lophotrochozoa</taxon>
        <taxon>Mollusca</taxon>
        <taxon>Gastropoda</taxon>
        <taxon>Heterobranchia</taxon>
        <taxon>Euthyneura</taxon>
        <taxon>Panpulmonata</taxon>
        <taxon>Eupulmonata</taxon>
        <taxon>Stylommatophora</taxon>
        <taxon>Helicina</taxon>
        <taxon>Arionoidea</taxon>
        <taxon>Arionidae</taxon>
        <taxon>Arion</taxon>
    </lineage>
</organism>
<sequence>FSLKAKGARNQYVDVNNPTRPGAGQMLLNTASATTLPTVASSTSAAFIPGSEQTSSTEIARNVNTSSVENSLLIGQYPSNTSDMATLNVQAQQVPSMPVLFNPTSLKTGSVAVGQAASSTGPGLKY</sequence>
<proteinExistence type="predicted"/>
<gene>
    <name evidence="1" type="primary">ORF150272</name>
</gene>
<dbReference type="EMBL" id="HACG01038932">
    <property type="protein sequence ID" value="CEK85797.1"/>
    <property type="molecule type" value="Transcribed_RNA"/>
</dbReference>
<evidence type="ECO:0000313" key="1">
    <source>
        <dbReference type="EMBL" id="CEK85797.1"/>
    </source>
</evidence>
<dbReference type="AlphaFoldDB" id="A0A0B7AYU3"/>
<protein>
    <submittedName>
        <fullName evidence="1">Uncharacterized protein</fullName>
    </submittedName>
</protein>